<keyword evidence="7" id="KW-0067">ATP-binding</keyword>
<dbReference type="PANTHER" id="PTHR43065:SF10">
    <property type="entry name" value="PEROXIDE STRESS-ACTIVATED HISTIDINE KINASE MAK3"/>
    <property type="match status" value="1"/>
</dbReference>
<dbReference type="InterPro" id="IPR036890">
    <property type="entry name" value="HATPase_C_sf"/>
</dbReference>
<evidence type="ECO:0000256" key="1">
    <source>
        <dbReference type="ARBA" id="ARBA00000085"/>
    </source>
</evidence>
<dbReference type="SUPFAM" id="SSF55874">
    <property type="entry name" value="ATPase domain of HSP90 chaperone/DNA topoisomerase II/histidine kinase"/>
    <property type="match status" value="1"/>
</dbReference>
<keyword evidence="6 11" id="KW-0418">Kinase</keyword>
<evidence type="ECO:0000256" key="6">
    <source>
        <dbReference type="ARBA" id="ARBA00022777"/>
    </source>
</evidence>
<evidence type="ECO:0000256" key="4">
    <source>
        <dbReference type="ARBA" id="ARBA00022679"/>
    </source>
</evidence>
<keyword evidence="4" id="KW-0808">Transferase</keyword>
<keyword evidence="5" id="KW-0547">Nucleotide-binding</keyword>
<dbReference type="InterPro" id="IPR003661">
    <property type="entry name" value="HisK_dim/P_dom"/>
</dbReference>
<dbReference type="SUPFAM" id="SSF47384">
    <property type="entry name" value="Homodimeric domain of signal transducing histidine kinase"/>
    <property type="match status" value="1"/>
</dbReference>
<dbReference type="Pfam" id="PF02518">
    <property type="entry name" value="HATPase_c"/>
    <property type="match status" value="1"/>
</dbReference>
<evidence type="ECO:0000256" key="7">
    <source>
        <dbReference type="ARBA" id="ARBA00022840"/>
    </source>
</evidence>
<keyword evidence="9" id="KW-0472">Membrane</keyword>
<dbReference type="Proteomes" id="UP000663088">
    <property type="component" value="Chromosome"/>
</dbReference>
<evidence type="ECO:0000256" key="2">
    <source>
        <dbReference type="ARBA" id="ARBA00012438"/>
    </source>
</evidence>
<dbReference type="GO" id="GO:0016301">
    <property type="term" value="F:kinase activity"/>
    <property type="evidence" value="ECO:0007669"/>
    <property type="project" value="UniProtKB-KW"/>
</dbReference>
<dbReference type="InterPro" id="IPR036097">
    <property type="entry name" value="HisK_dim/P_sf"/>
</dbReference>
<dbReference type="PRINTS" id="PR00344">
    <property type="entry name" value="BCTRLSENSOR"/>
</dbReference>
<protein>
    <recommendedName>
        <fullName evidence="2">histidine kinase</fullName>
        <ecNumber evidence="2">2.7.13.3</ecNumber>
    </recommendedName>
</protein>
<keyword evidence="9" id="KW-1133">Transmembrane helix</keyword>
<dbReference type="SMART" id="SM00388">
    <property type="entry name" value="HisKA"/>
    <property type="match status" value="1"/>
</dbReference>
<dbReference type="RefSeq" id="WP_206846834.1">
    <property type="nucleotide sequence ID" value="NZ_CP065956.1"/>
</dbReference>
<name>A0ABX7PV87_9BACT</name>
<reference evidence="11 12" key="1">
    <citation type="submission" date="2020-12" db="EMBL/GenBank/DDBJ databases">
        <authorList>
            <person name="Awala S.I."/>
            <person name="Gwak J.-H."/>
            <person name="Kim S.-J."/>
            <person name="Rhee S.-K."/>
        </authorList>
    </citation>
    <scope>NUCLEOTIDE SEQUENCE [LARGE SCALE GENOMIC DNA]</scope>
    <source>
        <strain evidence="11 12">IT5</strain>
    </source>
</reference>
<evidence type="ECO:0000259" key="10">
    <source>
        <dbReference type="PROSITE" id="PS50109"/>
    </source>
</evidence>
<dbReference type="InterPro" id="IPR005467">
    <property type="entry name" value="His_kinase_dom"/>
</dbReference>
<sequence>MKISLRIKIATFFLFIIVVILGLEMAWIATFSLNNIRQIQLHWEKIHRLNELKLLGYKLLKEIADYIDGQNPYDKADFFQIHRQIKNKLYSTSALFSDKEEKDSFLAVKNQWAKLEQSSLALLQSFDEEKNRESLKAKKEELEKVAYINFDKTIGDFQNKVYLKAIETIETKEGQLVQFTRILIPLSFFFSATALWLVYRWQNQGISLPLQKLIKSIEQAKTDPKKILLPSFSGEIGKLSEAFSHLFEKIDSFQAKLIESEKTASIEATAAAVAHGIKNPLSSIRALAEVSLLEENLDESTRATFKEILIETDILNKRINHLLSYTKPSIPYRSPTNLNELLNSLLPSVARTLPKIIRLTAYLDPSIPMISVDPSQIEQVVLELISNAIQASEQGGSIEISTRYFPSPSERVVLEITDQGRGIPSYAFGKLFQPFFTTSVQGTGLGLAIAKRYTEQNGGTLTLESQEGKGTTARIEFRVAAS</sequence>
<gene>
    <name evidence="11" type="ORF">EM20IM_09790</name>
</gene>
<dbReference type="Pfam" id="PF00512">
    <property type="entry name" value="HisKA"/>
    <property type="match status" value="1"/>
</dbReference>
<organism evidence="11 12">
    <name type="scientific">Candidatus Methylacidiphilum infernorum</name>
    <dbReference type="NCBI Taxonomy" id="511746"/>
    <lineage>
        <taxon>Bacteria</taxon>
        <taxon>Pseudomonadati</taxon>
        <taxon>Verrucomicrobiota</taxon>
        <taxon>Methylacidiphilae</taxon>
        <taxon>Methylacidiphilales</taxon>
        <taxon>Methylacidiphilaceae</taxon>
        <taxon>Methylacidiphilum (ex Ratnadevi et al. 2023)</taxon>
    </lineage>
</organism>
<dbReference type="EC" id="2.7.13.3" evidence="2"/>
<dbReference type="InterPro" id="IPR004358">
    <property type="entry name" value="Sig_transdc_His_kin-like_C"/>
</dbReference>
<evidence type="ECO:0000256" key="9">
    <source>
        <dbReference type="SAM" id="Phobius"/>
    </source>
</evidence>
<evidence type="ECO:0000313" key="12">
    <source>
        <dbReference type="Proteomes" id="UP000663088"/>
    </source>
</evidence>
<feature type="domain" description="Histidine kinase" evidence="10">
    <location>
        <begin position="272"/>
        <end position="481"/>
    </location>
</feature>
<dbReference type="EMBL" id="CP065956">
    <property type="protein sequence ID" value="QSR86740.1"/>
    <property type="molecule type" value="Genomic_DNA"/>
</dbReference>
<evidence type="ECO:0000256" key="8">
    <source>
        <dbReference type="ARBA" id="ARBA00023012"/>
    </source>
</evidence>
<dbReference type="PANTHER" id="PTHR43065">
    <property type="entry name" value="SENSOR HISTIDINE KINASE"/>
    <property type="match status" value="1"/>
</dbReference>
<evidence type="ECO:0000256" key="3">
    <source>
        <dbReference type="ARBA" id="ARBA00022553"/>
    </source>
</evidence>
<feature type="transmembrane region" description="Helical" evidence="9">
    <location>
        <begin position="12"/>
        <end position="33"/>
    </location>
</feature>
<evidence type="ECO:0000313" key="11">
    <source>
        <dbReference type="EMBL" id="QSR86740.1"/>
    </source>
</evidence>
<dbReference type="Gene3D" id="3.30.565.10">
    <property type="entry name" value="Histidine kinase-like ATPase, C-terminal domain"/>
    <property type="match status" value="1"/>
</dbReference>
<keyword evidence="12" id="KW-1185">Reference proteome</keyword>
<evidence type="ECO:0000256" key="5">
    <source>
        <dbReference type="ARBA" id="ARBA00022741"/>
    </source>
</evidence>
<proteinExistence type="predicted"/>
<dbReference type="CDD" id="cd00082">
    <property type="entry name" value="HisKA"/>
    <property type="match status" value="1"/>
</dbReference>
<dbReference type="PROSITE" id="PS50109">
    <property type="entry name" value="HIS_KIN"/>
    <property type="match status" value="1"/>
</dbReference>
<comment type="catalytic activity">
    <reaction evidence="1">
        <text>ATP + protein L-histidine = ADP + protein N-phospho-L-histidine.</text>
        <dbReference type="EC" id="2.7.13.3"/>
    </reaction>
</comment>
<accession>A0ABX7PV87</accession>
<dbReference type="Gene3D" id="1.10.287.130">
    <property type="match status" value="1"/>
</dbReference>
<dbReference type="InterPro" id="IPR003594">
    <property type="entry name" value="HATPase_dom"/>
</dbReference>
<keyword evidence="3" id="KW-0597">Phosphoprotein</keyword>
<keyword evidence="8" id="KW-0902">Two-component regulatory system</keyword>
<dbReference type="SMART" id="SM00387">
    <property type="entry name" value="HATPase_c"/>
    <property type="match status" value="1"/>
</dbReference>
<keyword evidence="9" id="KW-0812">Transmembrane</keyword>